<keyword evidence="2" id="KW-1185">Reference proteome</keyword>
<protein>
    <submittedName>
        <fullName evidence="1">Uncharacterized protein</fullName>
    </submittedName>
</protein>
<evidence type="ECO:0000313" key="2">
    <source>
        <dbReference type="Proteomes" id="UP001055879"/>
    </source>
</evidence>
<gene>
    <name evidence="1" type="ORF">L6452_36665</name>
</gene>
<reference evidence="2" key="1">
    <citation type="journal article" date="2022" name="Mol. Ecol. Resour.">
        <title>The genomes of chicory, endive, great burdock and yacon provide insights into Asteraceae palaeo-polyploidization history and plant inulin production.</title>
        <authorList>
            <person name="Fan W."/>
            <person name="Wang S."/>
            <person name="Wang H."/>
            <person name="Wang A."/>
            <person name="Jiang F."/>
            <person name="Liu H."/>
            <person name="Zhao H."/>
            <person name="Xu D."/>
            <person name="Zhang Y."/>
        </authorList>
    </citation>
    <scope>NUCLEOTIDE SEQUENCE [LARGE SCALE GENOMIC DNA]</scope>
    <source>
        <strain evidence="2">cv. Niubang</strain>
    </source>
</reference>
<reference evidence="1 2" key="2">
    <citation type="journal article" date="2022" name="Mol. Ecol. Resour.">
        <title>The genomes of chicory, endive, great burdock and yacon provide insights into Asteraceae paleo-polyploidization history and plant inulin production.</title>
        <authorList>
            <person name="Fan W."/>
            <person name="Wang S."/>
            <person name="Wang H."/>
            <person name="Wang A."/>
            <person name="Jiang F."/>
            <person name="Liu H."/>
            <person name="Zhao H."/>
            <person name="Xu D."/>
            <person name="Zhang Y."/>
        </authorList>
    </citation>
    <scope>NUCLEOTIDE SEQUENCE [LARGE SCALE GENOMIC DNA]</scope>
    <source>
        <strain evidence="2">cv. Niubang</strain>
    </source>
</reference>
<comment type="caution">
    <text evidence="1">The sequence shown here is derived from an EMBL/GenBank/DDBJ whole genome shotgun (WGS) entry which is preliminary data.</text>
</comment>
<dbReference type="EMBL" id="CM042059">
    <property type="protein sequence ID" value="KAI3681860.1"/>
    <property type="molecule type" value="Genomic_DNA"/>
</dbReference>
<evidence type="ECO:0000313" key="1">
    <source>
        <dbReference type="EMBL" id="KAI3681860.1"/>
    </source>
</evidence>
<organism evidence="1 2">
    <name type="scientific">Arctium lappa</name>
    <name type="common">Greater burdock</name>
    <name type="synonym">Lappa major</name>
    <dbReference type="NCBI Taxonomy" id="4217"/>
    <lineage>
        <taxon>Eukaryota</taxon>
        <taxon>Viridiplantae</taxon>
        <taxon>Streptophyta</taxon>
        <taxon>Embryophyta</taxon>
        <taxon>Tracheophyta</taxon>
        <taxon>Spermatophyta</taxon>
        <taxon>Magnoliopsida</taxon>
        <taxon>eudicotyledons</taxon>
        <taxon>Gunneridae</taxon>
        <taxon>Pentapetalae</taxon>
        <taxon>asterids</taxon>
        <taxon>campanulids</taxon>
        <taxon>Asterales</taxon>
        <taxon>Asteraceae</taxon>
        <taxon>Carduoideae</taxon>
        <taxon>Cardueae</taxon>
        <taxon>Arctiinae</taxon>
        <taxon>Arctium</taxon>
    </lineage>
</organism>
<dbReference type="Proteomes" id="UP001055879">
    <property type="component" value="Linkage Group LG13"/>
</dbReference>
<proteinExistence type="predicted"/>
<accession>A0ACB8Y976</accession>
<sequence>MGKRLRGAKSICCCASPRFTSSSLSSFSWHEEDVWTEIAKYLDGKSLVMLASTSKWFLHVVMDESVWKFACLRDLQVPDCSETSFKWVKLYASAFGGSHSYAFRQKEKHIDWMRIGAFCFDSSDAILMENLICPSKLPKEDTMQNMLNSYGSCVLHNIKTGIWIADLQLVRCPVCDLNTCDGTMQVLDARHLELFLTEGYQKGSWEYKLVGSHDIRKHVDSASGGIFDIKYLKAPSTAELFNLKSWVGKPNDWQPKAMVTYHAVAINTNLQENEVPILYRETGLHIKYHVMTSGDTGEVVSIRVSQQLL</sequence>
<name>A0ACB8Y976_ARCLA</name>